<dbReference type="InterPro" id="IPR008979">
    <property type="entry name" value="Galactose-bd-like_sf"/>
</dbReference>
<dbReference type="CDD" id="cd18618">
    <property type="entry name" value="GH43_Xsa43E-like"/>
    <property type="match status" value="1"/>
</dbReference>
<dbReference type="InterPro" id="IPR023296">
    <property type="entry name" value="Glyco_hydro_beta-prop_sf"/>
</dbReference>
<dbReference type="SUPFAM" id="SSF75005">
    <property type="entry name" value="Arabinanase/levansucrase/invertase"/>
    <property type="match status" value="1"/>
</dbReference>
<dbReference type="Gene3D" id="2.60.120.260">
    <property type="entry name" value="Galactose-binding domain-like"/>
    <property type="match status" value="1"/>
</dbReference>
<evidence type="ECO:0000256" key="4">
    <source>
        <dbReference type="ARBA" id="ARBA00022801"/>
    </source>
</evidence>
<dbReference type="AlphaFoldDB" id="A0A840CX15"/>
<evidence type="ECO:0000256" key="7">
    <source>
        <dbReference type="PIRSR" id="PIRSR606710-1"/>
    </source>
</evidence>
<organism evidence="12 13">
    <name type="scientific">Bacteroides reticulotermitis</name>
    <dbReference type="NCBI Taxonomy" id="1133319"/>
    <lineage>
        <taxon>Bacteria</taxon>
        <taxon>Pseudomonadati</taxon>
        <taxon>Bacteroidota</taxon>
        <taxon>Bacteroidia</taxon>
        <taxon>Bacteroidales</taxon>
        <taxon>Bacteroidaceae</taxon>
        <taxon>Bacteroides</taxon>
    </lineage>
</organism>
<keyword evidence="5" id="KW-0119">Carbohydrate metabolism</keyword>
<keyword evidence="3 10" id="KW-0732">Signal</keyword>
<evidence type="ECO:0000256" key="8">
    <source>
        <dbReference type="PIRSR" id="PIRSR606710-2"/>
    </source>
</evidence>
<keyword evidence="2" id="KW-0624">Polysaccharide degradation</keyword>
<evidence type="ECO:0000256" key="6">
    <source>
        <dbReference type="ARBA" id="ARBA00023295"/>
    </source>
</evidence>
<name>A0A840CX15_9BACE</name>
<evidence type="ECO:0000313" key="13">
    <source>
        <dbReference type="Proteomes" id="UP000560658"/>
    </source>
</evidence>
<sequence>MKKLIIPALFAIVISGNVCRAQNPIIQTMYTADPAPMVYNDKLYLYTSHDEDNSTWFTMNNWKLYTTTDMVNWTDHGVTLKFSDFSWAKGDAWAAQCIERDGKFYMYVPMINKENNSPAVGVAVADSPYGPFYDPLGKPLVQTKAGDIDPTVFIDNDGQAYLYWGNPNCYYVKLNENMISYKGEIVSIPMTTESFGKRDNDPKRNTLYEEAPWLYKRQNLYYLLWAGGPIPEHLGYSTSKSPTGPWKYRGVLMPTEGKSFTNHPGIIDFRGKTYLFYHNGDLPGGSGFTRSVCVDEVKFNADGSIQPLKMTKEGIVKGVGVVNPYVQNEAETIAWSEGVKASQNKTVGVFVTAMHDGAYIKVRDVDFRNKGAEKFAARLGTTHNNPITMEIRLGSVDGKLIGTVGVPRTGGSDRWEVKTIDIQKTTGIHDLYFVFKGNVNTEIMFFDYWMFAE</sequence>
<feature type="chain" id="PRO_5032503616" evidence="10">
    <location>
        <begin position="21"/>
        <end position="453"/>
    </location>
</feature>
<dbReference type="SMART" id="SM00606">
    <property type="entry name" value="CBD_IV"/>
    <property type="match status" value="1"/>
</dbReference>
<dbReference type="GO" id="GO:0004553">
    <property type="term" value="F:hydrolase activity, hydrolyzing O-glycosyl compounds"/>
    <property type="evidence" value="ECO:0007669"/>
    <property type="project" value="InterPro"/>
</dbReference>
<dbReference type="InterPro" id="IPR052176">
    <property type="entry name" value="Glycosyl_Hydrlase_43_Enz"/>
</dbReference>
<evidence type="ECO:0000256" key="9">
    <source>
        <dbReference type="RuleBase" id="RU361187"/>
    </source>
</evidence>
<protein>
    <submittedName>
        <fullName evidence="12">Beta-xylosidase</fullName>
    </submittedName>
</protein>
<gene>
    <name evidence="12" type="ORF">GGR06_000407</name>
</gene>
<dbReference type="Proteomes" id="UP000560658">
    <property type="component" value="Unassembled WGS sequence"/>
</dbReference>
<dbReference type="GO" id="GO:0045493">
    <property type="term" value="P:xylan catabolic process"/>
    <property type="evidence" value="ECO:0007669"/>
    <property type="project" value="UniProtKB-KW"/>
</dbReference>
<evidence type="ECO:0000256" key="3">
    <source>
        <dbReference type="ARBA" id="ARBA00022729"/>
    </source>
</evidence>
<evidence type="ECO:0000256" key="10">
    <source>
        <dbReference type="SAM" id="SignalP"/>
    </source>
</evidence>
<feature type="signal peptide" evidence="10">
    <location>
        <begin position="1"/>
        <end position="20"/>
    </location>
</feature>
<dbReference type="PROSITE" id="PS51175">
    <property type="entry name" value="CBM6"/>
    <property type="match status" value="1"/>
</dbReference>
<proteinExistence type="inferred from homology"/>
<keyword evidence="2" id="KW-0858">Xylan degradation</keyword>
<dbReference type="InterPro" id="IPR006710">
    <property type="entry name" value="Glyco_hydro_43"/>
</dbReference>
<feature type="domain" description="CBM6" evidence="11">
    <location>
        <begin position="326"/>
        <end position="452"/>
    </location>
</feature>
<keyword evidence="13" id="KW-1185">Reference proteome</keyword>
<comment type="caution">
    <text evidence="12">The sequence shown here is derived from an EMBL/GenBank/DDBJ whole genome shotgun (WGS) entry which is preliminary data.</text>
</comment>
<evidence type="ECO:0000256" key="5">
    <source>
        <dbReference type="ARBA" id="ARBA00023277"/>
    </source>
</evidence>
<evidence type="ECO:0000313" key="12">
    <source>
        <dbReference type="EMBL" id="MBB4042648.1"/>
    </source>
</evidence>
<dbReference type="Gene3D" id="2.115.10.20">
    <property type="entry name" value="Glycosyl hydrolase domain, family 43"/>
    <property type="match status" value="1"/>
</dbReference>
<dbReference type="GO" id="GO:0030246">
    <property type="term" value="F:carbohydrate binding"/>
    <property type="evidence" value="ECO:0007669"/>
    <property type="project" value="InterPro"/>
</dbReference>
<dbReference type="CDD" id="cd04084">
    <property type="entry name" value="CBM6_xylanase-like"/>
    <property type="match status" value="1"/>
</dbReference>
<keyword evidence="4 9" id="KW-0378">Hydrolase</keyword>
<dbReference type="PANTHER" id="PTHR43772:SF2">
    <property type="entry name" value="PUTATIVE (AFU_ORTHOLOGUE AFUA_2G04480)-RELATED"/>
    <property type="match status" value="1"/>
</dbReference>
<reference evidence="12" key="1">
    <citation type="submission" date="2020-08" db="EMBL/GenBank/DDBJ databases">
        <title>Genomic Encyclopedia of Type Strains, Phase IV (KMG-IV): sequencing the most valuable type-strain genomes for metagenomic binning, comparative biology and taxonomic classification.</title>
        <authorList>
            <person name="Goeker M."/>
        </authorList>
    </citation>
    <scope>NUCLEOTIDE SEQUENCE [LARGE SCALE GENOMIC DNA]</scope>
    <source>
        <strain evidence="12">DSM 105720</strain>
    </source>
</reference>
<accession>A0A840CX15</accession>
<dbReference type="RefSeq" id="WP_044159816.1">
    <property type="nucleotide sequence ID" value="NZ_JACIER010000001.1"/>
</dbReference>
<keyword evidence="6 9" id="KW-0326">Glycosidase</keyword>
<comment type="similarity">
    <text evidence="1 9">Belongs to the glycosyl hydrolase 43 family.</text>
</comment>
<dbReference type="InterPro" id="IPR006584">
    <property type="entry name" value="Cellulose-bd_IV"/>
</dbReference>
<feature type="active site" description="Proton acceptor" evidence="7">
    <location>
        <position position="33"/>
    </location>
</feature>
<evidence type="ECO:0000256" key="2">
    <source>
        <dbReference type="ARBA" id="ARBA00022651"/>
    </source>
</evidence>
<evidence type="ECO:0000259" key="11">
    <source>
        <dbReference type="PROSITE" id="PS51175"/>
    </source>
</evidence>
<feature type="active site" description="Proton donor" evidence="7">
    <location>
        <position position="210"/>
    </location>
</feature>
<dbReference type="Pfam" id="PF03422">
    <property type="entry name" value="CBM_6"/>
    <property type="match status" value="1"/>
</dbReference>
<evidence type="ECO:0000256" key="1">
    <source>
        <dbReference type="ARBA" id="ARBA00009865"/>
    </source>
</evidence>
<dbReference type="Pfam" id="PF04616">
    <property type="entry name" value="Glyco_hydro_43"/>
    <property type="match status" value="1"/>
</dbReference>
<dbReference type="SUPFAM" id="SSF49785">
    <property type="entry name" value="Galactose-binding domain-like"/>
    <property type="match status" value="1"/>
</dbReference>
<dbReference type="EMBL" id="JACIER010000001">
    <property type="protein sequence ID" value="MBB4042648.1"/>
    <property type="molecule type" value="Genomic_DNA"/>
</dbReference>
<dbReference type="PANTHER" id="PTHR43772">
    <property type="entry name" value="ENDO-1,4-BETA-XYLANASE"/>
    <property type="match status" value="1"/>
</dbReference>
<feature type="site" description="Important for catalytic activity, responsible for pKa modulation of the active site Glu and correct orientation of both the proton donor and substrate" evidence="8">
    <location>
        <position position="149"/>
    </location>
</feature>
<dbReference type="InterPro" id="IPR005084">
    <property type="entry name" value="CBM6"/>
</dbReference>